<organism evidence="3 4">
    <name type="scientific">Gonium pectorale</name>
    <name type="common">Green alga</name>
    <dbReference type="NCBI Taxonomy" id="33097"/>
    <lineage>
        <taxon>Eukaryota</taxon>
        <taxon>Viridiplantae</taxon>
        <taxon>Chlorophyta</taxon>
        <taxon>core chlorophytes</taxon>
        <taxon>Chlorophyceae</taxon>
        <taxon>CS clade</taxon>
        <taxon>Chlamydomonadales</taxon>
        <taxon>Volvocaceae</taxon>
        <taxon>Gonium</taxon>
    </lineage>
</organism>
<dbReference type="PANTHER" id="PTHR34566:SF2">
    <property type="entry name" value="ALTERED INHERITANCE OF MITOCHONDRIA PROTEIN"/>
    <property type="match status" value="1"/>
</dbReference>
<dbReference type="Proteomes" id="UP000075714">
    <property type="component" value="Unassembled WGS sequence"/>
</dbReference>
<evidence type="ECO:0000256" key="1">
    <source>
        <dbReference type="SAM" id="MobiDB-lite"/>
    </source>
</evidence>
<evidence type="ECO:0000313" key="3">
    <source>
        <dbReference type="EMBL" id="KXZ41239.1"/>
    </source>
</evidence>
<accession>A0A150FUG8</accession>
<proteinExistence type="predicted"/>
<feature type="region of interest" description="Disordered" evidence="1">
    <location>
        <begin position="117"/>
        <end position="170"/>
    </location>
</feature>
<dbReference type="EMBL" id="LSYV01000617">
    <property type="protein sequence ID" value="KXZ41239.1"/>
    <property type="molecule type" value="Genomic_DNA"/>
</dbReference>
<feature type="domain" description="DUF8204" evidence="2">
    <location>
        <begin position="17"/>
        <end position="98"/>
    </location>
</feature>
<sequence>MPSSGPNNPSDPREPSAKCCLGVAYFNRTLERSGVPPKCLGYGQLKHGEQGNDDVRQLSGATSDFQYYCIGYSSHPAGSKPSRPGESTQMPYCEGVEIAITEELTAPASARMAEAAAVSSGRPLSRDRPAPGLDHGAAAPLPPAGPSDPSNPSSSDPSDSGDGSSGRGGLRERFRANLARNADSLLAAVTGERLPRLPVQLRSYDSVSEAGKALVDTASLNVAKMRLAADFIRFRTMDAVKLTIERLRNPEEETE</sequence>
<gene>
    <name evidence="3" type="ORF">GPECTOR_620g712</name>
</gene>
<reference evidence="4" key="1">
    <citation type="journal article" date="2016" name="Nat. Commun.">
        <title>The Gonium pectorale genome demonstrates co-option of cell cycle regulation during the evolution of multicellularity.</title>
        <authorList>
            <person name="Hanschen E.R."/>
            <person name="Marriage T.N."/>
            <person name="Ferris P.J."/>
            <person name="Hamaji T."/>
            <person name="Toyoda A."/>
            <person name="Fujiyama A."/>
            <person name="Neme R."/>
            <person name="Noguchi H."/>
            <person name="Minakuchi Y."/>
            <person name="Suzuki M."/>
            <person name="Kawai-Toyooka H."/>
            <person name="Smith D.R."/>
            <person name="Sparks H."/>
            <person name="Anderson J."/>
            <person name="Bakaric R."/>
            <person name="Luria V."/>
            <person name="Karger A."/>
            <person name="Kirschner M.W."/>
            <person name="Durand P.M."/>
            <person name="Michod R.E."/>
            <person name="Nozaki H."/>
            <person name="Olson B.J."/>
        </authorList>
    </citation>
    <scope>NUCLEOTIDE SEQUENCE [LARGE SCALE GENOMIC DNA]</scope>
    <source>
        <strain evidence="4">NIES-2863</strain>
    </source>
</reference>
<name>A0A150FUG8_GONPE</name>
<keyword evidence="4" id="KW-1185">Reference proteome</keyword>
<dbReference type="AlphaFoldDB" id="A0A150FUG8"/>
<evidence type="ECO:0000313" key="4">
    <source>
        <dbReference type="Proteomes" id="UP000075714"/>
    </source>
</evidence>
<evidence type="ECO:0000259" key="2">
    <source>
        <dbReference type="Pfam" id="PF26631"/>
    </source>
</evidence>
<dbReference type="PANTHER" id="PTHR34566">
    <property type="entry name" value="ALTERED INHERITANCE OF MITOCHONDRIA PROTEIN"/>
    <property type="match status" value="1"/>
</dbReference>
<feature type="compositionally biased region" description="Low complexity" evidence="1">
    <location>
        <begin position="147"/>
        <end position="162"/>
    </location>
</feature>
<dbReference type="Pfam" id="PF26631">
    <property type="entry name" value="DUF8204"/>
    <property type="match status" value="1"/>
</dbReference>
<dbReference type="OrthoDB" id="525478at2759"/>
<feature type="compositionally biased region" description="Low complexity" evidence="1">
    <location>
        <begin position="130"/>
        <end position="139"/>
    </location>
</feature>
<comment type="caution">
    <text evidence="3">The sequence shown here is derived from an EMBL/GenBank/DDBJ whole genome shotgun (WGS) entry which is preliminary data.</text>
</comment>
<dbReference type="InterPro" id="IPR058517">
    <property type="entry name" value="DUF8204"/>
</dbReference>
<protein>
    <recommendedName>
        <fullName evidence="2">DUF8204 domain-containing protein</fullName>
    </recommendedName>
</protein>